<dbReference type="SMART" id="SM00872">
    <property type="entry name" value="Alpha-mann_mid"/>
    <property type="match status" value="1"/>
</dbReference>
<dbReference type="EC" id="3.2.1.24" evidence="3"/>
<evidence type="ECO:0000256" key="2">
    <source>
        <dbReference type="ARBA" id="ARBA00009792"/>
    </source>
</evidence>
<evidence type="ECO:0000256" key="3">
    <source>
        <dbReference type="ARBA" id="ARBA00012752"/>
    </source>
</evidence>
<dbReference type="InterPro" id="IPR011013">
    <property type="entry name" value="Gal_mutarotase_sf_dom"/>
</dbReference>
<gene>
    <name evidence="8" type="ORF">UFOPK3376_02509</name>
</gene>
<evidence type="ECO:0000256" key="5">
    <source>
        <dbReference type="ARBA" id="ARBA00022801"/>
    </source>
</evidence>
<comment type="catalytic activity">
    <reaction evidence="1">
        <text>Hydrolysis of terminal, non-reducing alpha-D-mannose residues in alpha-D-mannosides.</text>
        <dbReference type="EC" id="3.2.1.24"/>
    </reaction>
</comment>
<evidence type="ECO:0000259" key="7">
    <source>
        <dbReference type="SMART" id="SM00872"/>
    </source>
</evidence>
<dbReference type="PANTHER" id="PTHR46017">
    <property type="entry name" value="ALPHA-MANNOSIDASE 2C1"/>
    <property type="match status" value="1"/>
</dbReference>
<dbReference type="CDD" id="cd10789">
    <property type="entry name" value="GH38N_AMII_ER_cytosolic"/>
    <property type="match status" value="1"/>
</dbReference>
<evidence type="ECO:0000256" key="4">
    <source>
        <dbReference type="ARBA" id="ARBA00022723"/>
    </source>
</evidence>
<dbReference type="Pfam" id="PF22907">
    <property type="entry name" value="Ams1-like_1st"/>
    <property type="match status" value="1"/>
</dbReference>
<dbReference type="Gene3D" id="2.60.40.2220">
    <property type="match status" value="1"/>
</dbReference>
<dbReference type="FunFam" id="3.20.110.10:FF:000002">
    <property type="entry name" value="alpha-mannosidase 2C1 isoform X1"/>
    <property type="match status" value="1"/>
</dbReference>
<dbReference type="Pfam" id="PF09261">
    <property type="entry name" value="Alpha-mann_mid"/>
    <property type="match status" value="1"/>
</dbReference>
<dbReference type="Gene3D" id="2.70.98.30">
    <property type="entry name" value="Golgi alpha-mannosidase II, domain 4"/>
    <property type="match status" value="1"/>
</dbReference>
<evidence type="ECO:0000256" key="6">
    <source>
        <dbReference type="ARBA" id="ARBA00023295"/>
    </source>
</evidence>
<dbReference type="GO" id="GO:0046872">
    <property type="term" value="F:metal ion binding"/>
    <property type="evidence" value="ECO:0007669"/>
    <property type="project" value="UniProtKB-KW"/>
</dbReference>
<dbReference type="FunFam" id="1.20.1270.50:FF:000004">
    <property type="entry name" value="alpha-mannosidase 2C1 isoform X1"/>
    <property type="match status" value="1"/>
</dbReference>
<keyword evidence="4" id="KW-0479">Metal-binding</keyword>
<dbReference type="InterPro" id="IPR015341">
    <property type="entry name" value="Glyco_hydro_38_cen"/>
</dbReference>
<keyword evidence="5" id="KW-0378">Hydrolase</keyword>
<dbReference type="InterPro" id="IPR027291">
    <property type="entry name" value="Glyco_hydro_38_N_sf"/>
</dbReference>
<dbReference type="SUPFAM" id="SSF88713">
    <property type="entry name" value="Glycoside hydrolase/deacetylase"/>
    <property type="match status" value="1"/>
</dbReference>
<dbReference type="InterPro" id="IPR054723">
    <property type="entry name" value="Ams1-like_N"/>
</dbReference>
<dbReference type="SUPFAM" id="SSF74650">
    <property type="entry name" value="Galactose mutarotase-like"/>
    <property type="match status" value="1"/>
</dbReference>
<dbReference type="InterPro" id="IPR041147">
    <property type="entry name" value="GH38_C"/>
</dbReference>
<dbReference type="PANTHER" id="PTHR46017:SF1">
    <property type="entry name" value="ALPHA-MANNOSIDASE 2C1"/>
    <property type="match status" value="1"/>
</dbReference>
<sequence>MHDNHLIIERRLDRFLRDRIRPARYSASAPFTVMAYSAPGEPISFDEAMLAMVDGLFEPFAIGTAYGPPWSTTWFHCVGTVPREWKGSTVEARIDLGFGLAPGFQAEGLVWGPNGPLRALNPLNHAIPLMIAANGGEEFEFLVEAAANPMVMTPLYPTSPLGDPQTLTTAPLYHLKRAELSVFHPEVAALVYDLDVLGDLIQELPLDAPRRPQITRAIERSLDALDLNDIVGTAANARVPLAPALAQPAVPSAHRISAIGHAHIDTAWLWPLRETVRKCARTFSNVLDLMTREPELKFACSQAQQHDWMRERYPNVFEQMVERAAEGRFIPVGGMWVEADTNLPSGESLARQFLHGQRFFHEHYGMICEEVWIPDVFGYPASLPQIFALGGAKWFLTQKLSWNKQNRMPHHTFWWQGIDGTRLFTHFPPIDTYNVSMQPAQLAHAERNYADHGGGSMSMAQFGFGNGGGGPTRDMMERYRRMRDLEGLPRMTIESPADFFAAAQDDYPDAATWVGELYFEMHRGTYTSQAKTKAGNRRSEVLLGDVELWSSLAAALVGDTAVYPQTELDQIWRHVLTLQFHDIIPGSSIAWVHDDAEATYERIEPLLAGMRTDALDALASSVGGDVVLANSAPDARSGVVVVAPGLMPASVPTSGQLLHDGTLAVWADLPAMGLAGLTWSALANAPHGTTVSVQEAAGTIQVSNGIVRVTIDSDGLFSSVYDLRASREVVRAGMRANLLELSGDHPIEYDAWDLDEYYAQNTRELTEVDAIRVLDRGPLVATVEITRSFGASRIVQRVQMLAGSARIDIANDISWYEDEKVLKVAMPVDVHADTAACDIQFGHVHRPMHASTSWDAAKFEVCAHRWVDVSESGYGVALLNDAKYGHDVHRGALRLTLLRAANYPDPGADRGEHHFTYSLLPHDSALATSDVIAQAARLNQPVIAVAGPGTPPAARLSAVTSSNPAVVVTAVKQADDASGDLIVRCYESTGGRASATLSTAFMASVVSVCDFLEREYPEAAQAATLVDRAAADNAGTPGAAINVTLQPFQIVTLRLSA</sequence>
<name>A0A6J7F880_9ZZZZ</name>
<dbReference type="InterPro" id="IPR037094">
    <property type="entry name" value="Glyco_hydro_38_cen_sf"/>
</dbReference>
<dbReference type="FunFam" id="2.70.98.30:FF:000001">
    <property type="entry name" value="alpha-mannosidase 2C1 isoform X2"/>
    <property type="match status" value="1"/>
</dbReference>
<organism evidence="8">
    <name type="scientific">freshwater metagenome</name>
    <dbReference type="NCBI Taxonomy" id="449393"/>
    <lineage>
        <taxon>unclassified sequences</taxon>
        <taxon>metagenomes</taxon>
        <taxon>ecological metagenomes</taxon>
    </lineage>
</organism>
<feature type="domain" description="Glycoside hydrolase family 38 central" evidence="7">
    <location>
        <begin position="520"/>
        <end position="600"/>
    </location>
</feature>
<proteinExistence type="inferred from homology"/>
<dbReference type="GO" id="GO:0004559">
    <property type="term" value="F:alpha-mannosidase activity"/>
    <property type="evidence" value="ECO:0007669"/>
    <property type="project" value="UniProtKB-EC"/>
</dbReference>
<evidence type="ECO:0000256" key="1">
    <source>
        <dbReference type="ARBA" id="ARBA00000365"/>
    </source>
</evidence>
<dbReference type="GO" id="GO:0006013">
    <property type="term" value="P:mannose metabolic process"/>
    <property type="evidence" value="ECO:0007669"/>
    <property type="project" value="InterPro"/>
</dbReference>
<dbReference type="InterPro" id="IPR028995">
    <property type="entry name" value="Glyco_hydro_57/38_cen_sf"/>
</dbReference>
<comment type="similarity">
    <text evidence="2">Belongs to the glycosyl hydrolase 38 family.</text>
</comment>
<evidence type="ECO:0000313" key="8">
    <source>
        <dbReference type="EMBL" id="CAB4887583.1"/>
    </source>
</evidence>
<dbReference type="GO" id="GO:0009313">
    <property type="term" value="P:oligosaccharide catabolic process"/>
    <property type="evidence" value="ECO:0007669"/>
    <property type="project" value="TreeGrafter"/>
</dbReference>
<dbReference type="Pfam" id="PF17677">
    <property type="entry name" value="Glyco_hydro38C2"/>
    <property type="match status" value="1"/>
</dbReference>
<dbReference type="Gene3D" id="1.20.1270.50">
    <property type="entry name" value="Glycoside hydrolase family 38, central domain"/>
    <property type="match status" value="1"/>
</dbReference>
<dbReference type="EMBL" id="CAFBLP010000083">
    <property type="protein sequence ID" value="CAB4887583.1"/>
    <property type="molecule type" value="Genomic_DNA"/>
</dbReference>
<dbReference type="InterPro" id="IPR011682">
    <property type="entry name" value="Glyco_hydro_38_C"/>
</dbReference>
<dbReference type="InterPro" id="IPR000602">
    <property type="entry name" value="Glyco_hydro_38_N"/>
</dbReference>
<reference evidence="8" key="1">
    <citation type="submission" date="2020-05" db="EMBL/GenBank/DDBJ databases">
        <authorList>
            <person name="Chiriac C."/>
            <person name="Salcher M."/>
            <person name="Ghai R."/>
            <person name="Kavagutti S V."/>
        </authorList>
    </citation>
    <scope>NUCLEOTIDE SEQUENCE</scope>
</reference>
<dbReference type="InterPro" id="IPR011330">
    <property type="entry name" value="Glyco_hydro/deAcase_b/a-brl"/>
</dbReference>
<keyword evidence="6" id="KW-0326">Glycosidase</keyword>
<accession>A0A6J7F880</accession>
<dbReference type="GO" id="GO:0030246">
    <property type="term" value="F:carbohydrate binding"/>
    <property type="evidence" value="ECO:0007669"/>
    <property type="project" value="InterPro"/>
</dbReference>
<dbReference type="Pfam" id="PF01074">
    <property type="entry name" value="Glyco_hydro_38N"/>
    <property type="match status" value="1"/>
</dbReference>
<protein>
    <recommendedName>
        <fullName evidence="3">alpha-mannosidase</fullName>
        <ecNumber evidence="3">3.2.1.24</ecNumber>
    </recommendedName>
</protein>
<dbReference type="Gene3D" id="3.20.110.10">
    <property type="entry name" value="Glycoside hydrolase 38, N terminal domain"/>
    <property type="match status" value="1"/>
</dbReference>
<dbReference type="SUPFAM" id="SSF88688">
    <property type="entry name" value="Families 57/38 glycoside transferase middle domain"/>
    <property type="match status" value="1"/>
</dbReference>
<dbReference type="AlphaFoldDB" id="A0A6J7F880"/>
<dbReference type="Pfam" id="PF07748">
    <property type="entry name" value="Glyco_hydro_38C"/>
    <property type="match status" value="1"/>
</dbReference>